<dbReference type="GO" id="GO:0006508">
    <property type="term" value="P:proteolysis"/>
    <property type="evidence" value="ECO:0007669"/>
    <property type="project" value="UniProtKB-KW"/>
</dbReference>
<dbReference type="GO" id="GO:0008233">
    <property type="term" value="F:peptidase activity"/>
    <property type="evidence" value="ECO:0007669"/>
    <property type="project" value="UniProtKB-KW"/>
</dbReference>
<evidence type="ECO:0000313" key="6">
    <source>
        <dbReference type="Proteomes" id="UP000886674"/>
    </source>
</evidence>
<dbReference type="NCBIfam" id="TIGR01543">
    <property type="entry name" value="proheadase_HK97"/>
    <property type="match status" value="1"/>
</dbReference>
<dbReference type="Proteomes" id="UP000886674">
    <property type="component" value="Unassembled WGS sequence"/>
</dbReference>
<feature type="domain" description="Prohead serine protease" evidence="4">
    <location>
        <begin position="11"/>
        <end position="156"/>
    </location>
</feature>
<dbReference type="InterPro" id="IPR006433">
    <property type="entry name" value="Prohead_protease"/>
</dbReference>
<evidence type="ECO:0000256" key="3">
    <source>
        <dbReference type="ARBA" id="ARBA00022801"/>
    </source>
</evidence>
<reference evidence="5" key="1">
    <citation type="journal article" date="2021" name="Proc. Natl. Acad. Sci. U.S.A.">
        <title>Global biogeography of chemosynthetic symbionts reveals both localized and globally distributed symbiont groups. .</title>
        <authorList>
            <person name="Osvatic J.T."/>
            <person name="Wilkins L.G.E."/>
            <person name="Leibrecht L."/>
            <person name="Leray M."/>
            <person name="Zauner S."/>
            <person name="Polzin J."/>
            <person name="Camacho Y."/>
            <person name="Gros O."/>
            <person name="van Gils J.A."/>
            <person name="Eisen J.A."/>
            <person name="Petersen J.M."/>
            <person name="Yuen B."/>
        </authorList>
    </citation>
    <scope>NUCLEOTIDE SEQUENCE</scope>
    <source>
        <strain evidence="5">MAGclacostrist055</strain>
    </source>
</reference>
<proteinExistence type="predicted"/>
<name>A0A9E4NN28_9GAMM</name>
<gene>
    <name evidence="5" type="ORF">JAY77_19340</name>
</gene>
<dbReference type="InterPro" id="IPR054613">
    <property type="entry name" value="Peptidase_S78_dom"/>
</dbReference>
<accession>A0A9E4NN28</accession>
<dbReference type="Pfam" id="PF04586">
    <property type="entry name" value="Peptidase_S78"/>
    <property type="match status" value="1"/>
</dbReference>
<sequence length="223" mass="24404">MDNLRLSPAFEIKATATEAGLFTGYASTFNGPVDSYGDIIAPGAFSKSLKKHRDDNTMPALLWSHDMSTPIGKWVDVEENIHGLRVKGQLTLSVGKAREAYDLMKDGALGLSIGYQIPNGGSEWDNECRVRVIKQVELFEVSTVAIPANPAARITGVKSIHSIREYEAGLRDALGFSSRQAKKLASHGWSALAERDVHDSAELEQLASHILQKANELQSMLKR</sequence>
<protein>
    <submittedName>
        <fullName evidence="5">HK97 family phage prohead protease</fullName>
    </submittedName>
</protein>
<evidence type="ECO:0000256" key="1">
    <source>
        <dbReference type="ARBA" id="ARBA00022612"/>
    </source>
</evidence>
<keyword evidence="1" id="KW-1188">Viral release from host cell</keyword>
<evidence type="ECO:0000313" key="5">
    <source>
        <dbReference type="EMBL" id="MCG7980288.1"/>
    </source>
</evidence>
<evidence type="ECO:0000259" key="4">
    <source>
        <dbReference type="Pfam" id="PF04586"/>
    </source>
</evidence>
<dbReference type="AlphaFoldDB" id="A0A9E4NN28"/>
<keyword evidence="3" id="KW-0378">Hydrolase</keyword>
<comment type="caution">
    <text evidence="5">The sequence shown here is derived from an EMBL/GenBank/DDBJ whole genome shotgun (WGS) entry which is preliminary data.</text>
</comment>
<keyword evidence="2 5" id="KW-0645">Protease</keyword>
<evidence type="ECO:0000256" key="2">
    <source>
        <dbReference type="ARBA" id="ARBA00022670"/>
    </source>
</evidence>
<dbReference type="EMBL" id="JAEPCR010000119">
    <property type="protein sequence ID" value="MCG7980288.1"/>
    <property type="molecule type" value="Genomic_DNA"/>
</dbReference>
<organism evidence="5 6">
    <name type="scientific">Candidatus Thiodiazotropha taylori</name>
    <dbReference type="NCBI Taxonomy" id="2792791"/>
    <lineage>
        <taxon>Bacteria</taxon>
        <taxon>Pseudomonadati</taxon>
        <taxon>Pseudomonadota</taxon>
        <taxon>Gammaproteobacteria</taxon>
        <taxon>Chromatiales</taxon>
        <taxon>Sedimenticolaceae</taxon>
        <taxon>Candidatus Thiodiazotropha</taxon>
    </lineage>
</organism>